<reference evidence="2" key="1">
    <citation type="submission" date="2019-03" db="EMBL/GenBank/DDBJ databases">
        <title>Flavobacterium sp.</title>
        <authorList>
            <person name="Kim H."/>
        </authorList>
    </citation>
    <scope>NUCLEOTIDE SEQUENCE [LARGE SCALE GENOMIC DNA]</scope>
    <source>
        <strain evidence="2">GS13</strain>
    </source>
</reference>
<proteinExistence type="predicted"/>
<dbReference type="Gene3D" id="2.60.40.2340">
    <property type="match status" value="1"/>
</dbReference>
<dbReference type="AlphaFoldDB" id="A0A4V1AGA9"/>
<protein>
    <recommendedName>
        <fullName evidence="3">DUF5018 domain-containing protein</fullName>
    </recommendedName>
</protein>
<accession>A0A4V1AGA9</accession>
<dbReference type="Proteomes" id="UP000291124">
    <property type="component" value="Chromosome"/>
</dbReference>
<sequence length="606" mass="64106">MKKVFYILFSLFVLSSCEVSYLDDRAYEPAKIVAVKIDNALYTIANTGTKEAKVVLKPGVNLTALKTEILVANGELLNFENGVPHDLSKPIDIQIKGKDGATSTWKMIVQSPPLLVSLDVVGLPLSKDKINFGKTTIIVQVPVGTDITNLAVSYGFLNGTMTNFINGTPKDYTVSPSKPPFKLLVLGADGTTTYPYDVIFTSDAVGPAQIKGMVINGDTTSEMLIIDAAKNIVQPVVPYLTAFNDATIQLITGFGNVVDPGFKTTNVDLLKSIKVKITGTNGVETEFTIMNPLISNTPLLEKSHASFNFAANAGSSAAWSGNNIVIATNAMNAGATPVLGINAYDLAGNYLNGLAKTGTNFDGGAVTGIRKCATDNDGKILGVQLGAGAGSTTTLSIFKWNSITDPAPTAYITYTQTSLGLAYAPRSAGINISGSLDGNATITVPISGKTDVFVWTVTNGVLNPTPVAKAFPYAAAGNYYSVQPTEDGFVGAATGVNFNGVNLMGTSLTESAKISGAATSDAKTITYKGRKYIAYVAFVNSKHVFRIIDYTTPNTYSLENPIMNITGATVGNGNITVDADFKVINNKLHVLFYGTNDRLAVYKLEQ</sequence>
<dbReference type="OrthoDB" id="1289594at2"/>
<evidence type="ECO:0000313" key="1">
    <source>
        <dbReference type="EMBL" id="QBN17402.1"/>
    </source>
</evidence>
<evidence type="ECO:0000313" key="2">
    <source>
        <dbReference type="Proteomes" id="UP000291124"/>
    </source>
</evidence>
<dbReference type="EMBL" id="CP037933">
    <property type="protein sequence ID" value="QBN17402.1"/>
    <property type="molecule type" value="Genomic_DNA"/>
</dbReference>
<evidence type="ECO:0008006" key="3">
    <source>
        <dbReference type="Google" id="ProtNLM"/>
    </source>
</evidence>
<dbReference type="RefSeq" id="WP_133274933.1">
    <property type="nucleotide sequence ID" value="NZ_CP037933.1"/>
</dbReference>
<keyword evidence="2" id="KW-1185">Reference proteome</keyword>
<dbReference type="PROSITE" id="PS51257">
    <property type="entry name" value="PROKAR_LIPOPROTEIN"/>
    <property type="match status" value="1"/>
</dbReference>
<organism evidence="1 2">
    <name type="scientific">Flavobacterium nackdongense</name>
    <dbReference type="NCBI Taxonomy" id="2547394"/>
    <lineage>
        <taxon>Bacteria</taxon>
        <taxon>Pseudomonadati</taxon>
        <taxon>Bacteroidota</taxon>
        <taxon>Flavobacteriia</taxon>
        <taxon>Flavobacteriales</taxon>
        <taxon>Flavobacteriaceae</taxon>
        <taxon>Flavobacterium</taxon>
    </lineage>
</organism>
<gene>
    <name evidence="1" type="ORF">E1750_00840</name>
</gene>
<name>A0A4V1AGA9_9FLAO</name>
<dbReference type="KEGG" id="fnk:E1750_00840"/>